<sequence length="42" mass="4681">MTKFKDDPKTTQQGIYMENGSGGFLSDLWFVGGKFGVYMGNQ</sequence>
<organism evidence="2 3">
    <name type="scientific">Fusarium oxysporum f. sp. narcissi</name>
    <dbReference type="NCBI Taxonomy" id="451672"/>
    <lineage>
        <taxon>Eukaryota</taxon>
        <taxon>Fungi</taxon>
        <taxon>Dikarya</taxon>
        <taxon>Ascomycota</taxon>
        <taxon>Pezizomycotina</taxon>
        <taxon>Sordariomycetes</taxon>
        <taxon>Hypocreomycetidae</taxon>
        <taxon>Hypocreales</taxon>
        <taxon>Nectriaceae</taxon>
        <taxon>Fusarium</taxon>
        <taxon>Fusarium oxysporum species complex</taxon>
    </lineage>
</organism>
<dbReference type="AlphaFoldDB" id="A0A4Q2V7I0"/>
<feature type="domain" description="Rhamnogalacturonase A/B/Epimerase-like pectate lyase" evidence="1">
    <location>
        <begin position="5"/>
        <end position="42"/>
    </location>
</feature>
<accession>A0A4Q2V7I0</accession>
<name>A0A4Q2V7I0_FUSOX</name>
<dbReference type="EMBL" id="MQTW01000333">
    <property type="protein sequence ID" value="RYC80688.1"/>
    <property type="molecule type" value="Genomic_DNA"/>
</dbReference>
<evidence type="ECO:0000259" key="1">
    <source>
        <dbReference type="Pfam" id="PF12708"/>
    </source>
</evidence>
<reference evidence="2 3" key="1">
    <citation type="submission" date="2016-12" db="EMBL/GenBank/DDBJ databases">
        <title>Draft genome sequence of Fusarium oxysporum causing rot on Narcissus.</title>
        <authorList>
            <person name="Armitage A.D."/>
            <person name="Taylor A."/>
            <person name="Clarkson J.P."/>
            <person name="Harrison R.J."/>
            <person name="Jackson A.C."/>
        </authorList>
    </citation>
    <scope>NUCLEOTIDE SEQUENCE [LARGE SCALE GENOMIC DNA]</scope>
    <source>
        <strain evidence="2 3">N139</strain>
    </source>
</reference>
<dbReference type="InterPro" id="IPR012334">
    <property type="entry name" value="Pectin_lyas_fold"/>
</dbReference>
<dbReference type="Gene3D" id="2.160.20.10">
    <property type="entry name" value="Single-stranded right-handed beta-helix, Pectin lyase-like"/>
    <property type="match status" value="1"/>
</dbReference>
<evidence type="ECO:0000313" key="3">
    <source>
        <dbReference type="Proteomes" id="UP000290540"/>
    </source>
</evidence>
<protein>
    <recommendedName>
        <fullName evidence="1">Rhamnogalacturonase A/B/Epimerase-like pectate lyase domain-containing protein</fullName>
    </recommendedName>
</protein>
<evidence type="ECO:0000313" key="2">
    <source>
        <dbReference type="EMBL" id="RYC80688.1"/>
    </source>
</evidence>
<dbReference type="Pfam" id="PF12708">
    <property type="entry name" value="Pect-lyase_RHGA_epim"/>
    <property type="match status" value="1"/>
</dbReference>
<gene>
    <name evidence="2" type="ORF">BFJ63_vAg16414</name>
</gene>
<dbReference type="Proteomes" id="UP000290540">
    <property type="component" value="Unassembled WGS sequence"/>
</dbReference>
<proteinExistence type="predicted"/>
<comment type="caution">
    <text evidence="2">The sequence shown here is derived from an EMBL/GenBank/DDBJ whole genome shotgun (WGS) entry which is preliminary data.</text>
</comment>
<dbReference type="InterPro" id="IPR024535">
    <property type="entry name" value="RHGA/B-epi-like_pectate_lyase"/>
</dbReference>